<evidence type="ECO:0000256" key="13">
    <source>
        <dbReference type="ARBA" id="ARBA00023186"/>
    </source>
</evidence>
<reference evidence="18" key="1">
    <citation type="journal article" name="Viruses">
        <title>Geographic Distribution and Phylogeny of Soricine Shrew-Borne Seewis Virus and Altai Virus in Russia.</title>
        <authorList>
            <person name="Yashina L.N."/>
            <person name="Abramov S.A."/>
            <person name="Zhigalin A.V."/>
            <person name="Smetannikova N.A."/>
            <person name="Dupal T.A."/>
            <person name="Krivopalov A.V."/>
            <person name="Kikuchi F."/>
            <person name="Senoo K."/>
            <person name="Arai S."/>
            <person name="Mizutani T."/>
            <person name="Suzuki M."/>
            <person name="Cook J.A."/>
            <person name="Yanagihara R."/>
        </authorList>
    </citation>
    <scope>NUCLEOTIDE SEQUENCE</scope>
    <source>
        <strain evidence="18">Parnaya-Sc1217/Russia/2008</strain>
    </source>
</reference>
<dbReference type="GO" id="GO:0003723">
    <property type="term" value="F:RNA binding"/>
    <property type="evidence" value="ECO:0007669"/>
    <property type="project" value="UniProtKB-KW"/>
</dbReference>
<evidence type="ECO:0000256" key="10">
    <source>
        <dbReference type="ARBA" id="ARBA00022884"/>
    </source>
</evidence>
<evidence type="ECO:0000256" key="14">
    <source>
        <dbReference type="ARBA" id="ARBA00023200"/>
    </source>
</evidence>
<evidence type="ECO:0000256" key="4">
    <source>
        <dbReference type="ARBA" id="ARBA00014389"/>
    </source>
</evidence>
<dbReference type="EMBL" id="MW505551">
    <property type="protein sequence ID" value="QZA58013.1"/>
    <property type="molecule type" value="Viral_cRNA"/>
</dbReference>
<keyword evidence="11 17" id="KW-0175">Coiled coil</keyword>
<accession>A0A8G1D9U6</accession>
<dbReference type="GO" id="GO:0044177">
    <property type="term" value="C:host cell Golgi apparatus"/>
    <property type="evidence" value="ECO:0007669"/>
    <property type="project" value="UniProtKB-SubCell"/>
</dbReference>
<keyword evidence="13" id="KW-0143">Chaperone</keyword>
<sequence>MADLKQGQPQQKGGGEDILSLLSDLRKREDDIRQEIAKKEAKIKETQSVDPATLDDGDKKLLQDRMEGVVLLKERLRGVQSDIAALAEKAKLASVTKPGSQGRKDMDPDDHLEQRSQLRYGSVVNLDDLNIDEPAGGSADWLKIIQYILPFPLTMVLKALYMLTTRGRAFIKEHKGNRIRFQDTASFSEDARGGRTPKHLFLSLATAQSSIRAEEITPGRFKTVVCGFYAAEVRARKLVSPVMGVVGFNHLADTWHDKIREFEAGDCPLIEIDDISRQPCFADYFEARAQQLYQPRAEFIQQMEFAAEANCLHPVKWITEPTSIWVFACGPDRCPPSVLHVPGMPELGAFFALLQDIRNLIMASKLVGTSEEKLRKKSAFFQSYIRRTQSMGVQIDQRLVVSFLRYWGHEMVEHFHLGDDMDANLRKAAQNLIDFKVKEVSSQEPLKL</sequence>
<evidence type="ECO:0000256" key="8">
    <source>
        <dbReference type="ARBA" id="ARBA00022812"/>
    </source>
</evidence>
<evidence type="ECO:0000256" key="17">
    <source>
        <dbReference type="SAM" id="Coils"/>
    </source>
</evidence>
<keyword evidence="10" id="KW-0694">RNA-binding</keyword>
<evidence type="ECO:0000256" key="2">
    <source>
        <dbReference type="ARBA" id="ARBA00004407"/>
    </source>
</evidence>
<organism evidence="18">
    <name type="scientific">Lena virus</name>
    <dbReference type="NCBI Taxonomy" id="2847821"/>
    <lineage>
        <taxon>Viruses</taxon>
        <taxon>Riboviria</taxon>
        <taxon>Orthornavirae</taxon>
        <taxon>Negarnaviricota</taxon>
        <taxon>Polyploviricotina</taxon>
        <taxon>Bunyaviricetes</taxon>
        <taxon>Elliovirales</taxon>
        <taxon>Hantaviridae</taxon>
        <taxon>Mammantavirinae</taxon>
        <taxon>Mobatvirus</taxon>
        <taxon>Mobatvirus lenaense</taxon>
    </lineage>
</organism>
<keyword evidence="6" id="KW-0255">Endonuclease</keyword>
<evidence type="ECO:0000313" key="18">
    <source>
        <dbReference type="EMBL" id="QZA58013.1"/>
    </source>
</evidence>
<comment type="subcellular location">
    <subcellularLocation>
        <location evidence="16">Host Golgi apparatus</location>
        <location evidence="16">Host cis-Golgi network</location>
    </subcellularLocation>
    <subcellularLocation>
        <location evidence="2">Host cytoplasm</location>
        <location evidence="2">Host perinuclear region</location>
    </subcellularLocation>
    <subcellularLocation>
        <location evidence="1">Virion</location>
    </subcellularLocation>
</comment>
<dbReference type="InterPro" id="IPR002214">
    <property type="entry name" value="Hanta_nucleocap"/>
</dbReference>
<protein>
    <recommendedName>
        <fullName evidence="4">Nucleoprotein</fullName>
    </recommendedName>
    <alternativeName>
        <fullName evidence="15">Nucleocapsid protein</fullName>
    </alternativeName>
</protein>
<evidence type="ECO:0000256" key="1">
    <source>
        <dbReference type="ARBA" id="ARBA00004328"/>
    </source>
</evidence>
<evidence type="ECO:0000256" key="12">
    <source>
        <dbReference type="ARBA" id="ARBA00023086"/>
    </source>
</evidence>
<dbReference type="GO" id="GO:0016787">
    <property type="term" value="F:hydrolase activity"/>
    <property type="evidence" value="ECO:0007669"/>
    <property type="project" value="UniProtKB-KW"/>
</dbReference>
<keyword evidence="8" id="KW-1040">Host Golgi apparatus</keyword>
<dbReference type="Pfam" id="PF00846">
    <property type="entry name" value="Hanta_nucleocap"/>
    <property type="match status" value="1"/>
</dbReference>
<dbReference type="GO" id="GO:0019013">
    <property type="term" value="C:viral nucleocapsid"/>
    <property type="evidence" value="ECO:0007669"/>
    <property type="project" value="UniProtKB-KW"/>
</dbReference>
<keyword evidence="5" id="KW-0540">Nuclease</keyword>
<evidence type="ECO:0000256" key="3">
    <source>
        <dbReference type="ARBA" id="ARBA00007687"/>
    </source>
</evidence>
<keyword evidence="14" id="KW-1035">Host cytoplasm</keyword>
<feature type="coiled-coil region" evidence="17">
    <location>
        <begin position="22"/>
        <end position="49"/>
    </location>
</feature>
<dbReference type="GO" id="GO:0004519">
    <property type="term" value="F:endonuclease activity"/>
    <property type="evidence" value="ECO:0007669"/>
    <property type="project" value="UniProtKB-KW"/>
</dbReference>
<keyword evidence="9" id="KW-0946">Virion</keyword>
<evidence type="ECO:0000256" key="15">
    <source>
        <dbReference type="ARBA" id="ARBA00033344"/>
    </source>
</evidence>
<evidence type="ECO:0000256" key="6">
    <source>
        <dbReference type="ARBA" id="ARBA00022759"/>
    </source>
</evidence>
<keyword evidence="7" id="KW-0378">Hydrolase</keyword>
<name>A0A8G1D9U6_9VIRU</name>
<comment type="similarity">
    <text evidence="3">Belongs to the hantavirus nucleocapsid protein family.</text>
</comment>
<proteinExistence type="inferred from homology"/>
<evidence type="ECO:0000256" key="7">
    <source>
        <dbReference type="ARBA" id="ARBA00022801"/>
    </source>
</evidence>
<evidence type="ECO:0000256" key="11">
    <source>
        <dbReference type="ARBA" id="ARBA00023054"/>
    </source>
</evidence>
<evidence type="ECO:0000256" key="9">
    <source>
        <dbReference type="ARBA" id="ARBA00022844"/>
    </source>
</evidence>
<evidence type="ECO:0000256" key="16">
    <source>
        <dbReference type="ARBA" id="ARBA00033737"/>
    </source>
</evidence>
<evidence type="ECO:0000256" key="5">
    <source>
        <dbReference type="ARBA" id="ARBA00022722"/>
    </source>
</evidence>
<dbReference type="GO" id="GO:0044220">
    <property type="term" value="C:host cell perinuclear region of cytoplasm"/>
    <property type="evidence" value="ECO:0007669"/>
    <property type="project" value="UniProtKB-SubCell"/>
</dbReference>
<keyword evidence="12 18" id="KW-0543">Viral nucleoprotein</keyword>